<dbReference type="AlphaFoldDB" id="A0AAX4PI58"/>
<dbReference type="GO" id="GO:0003849">
    <property type="term" value="F:3-deoxy-7-phosphoheptulonate synthase activity"/>
    <property type="evidence" value="ECO:0007669"/>
    <property type="project" value="UniProtKB-EC"/>
</dbReference>
<dbReference type="Proteomes" id="UP001472866">
    <property type="component" value="Chromosome 13"/>
</dbReference>
<sequence>MIGAKGVCGLKHGFQNKAGLGAACRSARPRVTRGVARRVASREDLGNGTDERLKGLIDVLSAEDWNRNSWREKPVLQQPDYPCEQDVRKVHDQLCDLPPLVFAGECRNLSEKLAKCSRGEAFWLQGGDCAESFTEFSANHIRDTYRILLQMSVVMMFGGGIPVVKVGRMAGQFAKPRTAPTETIDGVEYKSYRGDIINDSALNHEARIPDPNRLVRAYHQCASTLNLIRGFSSGGYARLDRVDQWNLDFMSKSDEGRLYMDLAARVDEAITFMEACGVGSESSVMSTTDFYVSHEALLLEYESALTREDSTTGLWYDCSAHLVWVGERTRQLDHAHMEFLRGVGNPLGIKISQKADPAELIELIQTLNPTNNPGRLAVIVRMGADNLRERLPLLLRAVRDAGQKVTWVCDPMHGNTEVMNGYKTRRYENIRAEVEAFFDVHEQEGTIPGGIHLEMTGKDVTECTGGGSSVSGEDLGDRYDTYCDPRLNAEQSLELSFYIAQRLRQRRNAGRG</sequence>
<keyword evidence="6" id="KW-0170">Cobalt</keyword>
<comment type="similarity">
    <text evidence="2 7">Belongs to the class-II DAHP synthase family.</text>
</comment>
<proteinExistence type="inferred from homology"/>
<feature type="binding site" evidence="6">
    <location>
        <position position="381"/>
    </location>
    <ligand>
        <name>phosphoenolpyruvate</name>
        <dbReference type="ChEBI" id="CHEBI:58702"/>
    </ligand>
</feature>
<dbReference type="EC" id="2.5.1.54" evidence="7"/>
<comment type="subcellular location">
    <subcellularLocation>
        <location evidence="7">Plastid</location>
        <location evidence="7">Chloroplast</location>
    </subcellularLocation>
</comment>
<evidence type="ECO:0000256" key="3">
    <source>
        <dbReference type="ARBA" id="ARBA00022679"/>
    </source>
</evidence>
<dbReference type="PANTHER" id="PTHR21337:SF0">
    <property type="entry name" value="PHOSPHO-2-DEHYDRO-3-DEOXYHEPTONATE ALDOLASE"/>
    <property type="match status" value="1"/>
</dbReference>
<comment type="catalytic activity">
    <reaction evidence="5 7">
        <text>D-erythrose 4-phosphate + phosphoenolpyruvate + H2O = 7-phospho-2-dehydro-3-deoxy-D-arabino-heptonate + phosphate</text>
        <dbReference type="Rhea" id="RHEA:14717"/>
        <dbReference type="ChEBI" id="CHEBI:15377"/>
        <dbReference type="ChEBI" id="CHEBI:16897"/>
        <dbReference type="ChEBI" id="CHEBI:43474"/>
        <dbReference type="ChEBI" id="CHEBI:58394"/>
        <dbReference type="ChEBI" id="CHEBI:58702"/>
        <dbReference type="EC" id="2.5.1.54"/>
    </reaction>
</comment>
<feature type="binding site" evidence="6">
    <location>
        <position position="168"/>
    </location>
    <ligand>
        <name>phosphoenolpyruvate</name>
        <dbReference type="ChEBI" id="CHEBI:58702"/>
    </ligand>
</feature>
<keyword evidence="9" id="KW-1185">Reference proteome</keyword>
<name>A0AAX4PI58_9CHLO</name>
<dbReference type="NCBIfam" id="TIGR01358">
    <property type="entry name" value="DAHP_synth_II"/>
    <property type="match status" value="1"/>
</dbReference>
<keyword evidence="7" id="KW-0150">Chloroplast</keyword>
<feature type="binding site" evidence="6">
    <location>
        <position position="350"/>
    </location>
    <ligand>
        <name>phosphoenolpyruvate</name>
        <dbReference type="ChEBI" id="CHEBI:58702"/>
    </ligand>
</feature>
<feature type="binding site" evidence="6">
    <location>
        <position position="454"/>
    </location>
    <ligand>
        <name>Mn(2+)</name>
        <dbReference type="ChEBI" id="CHEBI:29035"/>
    </ligand>
</feature>
<dbReference type="PANTHER" id="PTHR21337">
    <property type="entry name" value="PHOSPHO-2-DEHYDRO-3-DEOXYHEPTONATE ALDOLASE 1, 2"/>
    <property type="match status" value="1"/>
</dbReference>
<evidence type="ECO:0000256" key="4">
    <source>
        <dbReference type="ARBA" id="ARBA00023141"/>
    </source>
</evidence>
<dbReference type="GO" id="GO:0008652">
    <property type="term" value="P:amino acid biosynthetic process"/>
    <property type="evidence" value="ECO:0007669"/>
    <property type="project" value="UniProtKB-KW"/>
</dbReference>
<dbReference type="InterPro" id="IPR013785">
    <property type="entry name" value="Aldolase_TIM"/>
</dbReference>
<feature type="binding site" evidence="6">
    <location>
        <position position="413"/>
    </location>
    <ligand>
        <name>Mn(2+)</name>
        <dbReference type="ChEBI" id="CHEBI:29035"/>
    </ligand>
</feature>
<feature type="binding site" evidence="6">
    <location>
        <begin position="327"/>
        <end position="328"/>
    </location>
    <ligand>
        <name>phosphoenolpyruvate</name>
        <dbReference type="ChEBI" id="CHEBI:58702"/>
    </ligand>
</feature>
<dbReference type="InterPro" id="IPR002480">
    <property type="entry name" value="DAHP_synth_2"/>
</dbReference>
<evidence type="ECO:0000256" key="7">
    <source>
        <dbReference type="RuleBase" id="RU363071"/>
    </source>
</evidence>
<keyword evidence="7" id="KW-0028">Amino-acid biosynthesis</keyword>
<keyword evidence="7" id="KW-0934">Plastid</keyword>
<accession>A0AAX4PI58</accession>
<evidence type="ECO:0000256" key="6">
    <source>
        <dbReference type="PIRSR" id="PIRSR602480-1"/>
    </source>
</evidence>
<dbReference type="SUPFAM" id="SSF51569">
    <property type="entry name" value="Aldolase"/>
    <property type="match status" value="1"/>
</dbReference>
<organism evidence="8 9">
    <name type="scientific">Chloropicon roscoffensis</name>
    <dbReference type="NCBI Taxonomy" id="1461544"/>
    <lineage>
        <taxon>Eukaryota</taxon>
        <taxon>Viridiplantae</taxon>
        <taxon>Chlorophyta</taxon>
        <taxon>Chloropicophyceae</taxon>
        <taxon>Chloropicales</taxon>
        <taxon>Chloropicaceae</taxon>
        <taxon>Chloropicon</taxon>
    </lineage>
</organism>
<keyword evidence="6" id="KW-0104">Cadmium</keyword>
<evidence type="ECO:0000313" key="9">
    <source>
        <dbReference type="Proteomes" id="UP001472866"/>
    </source>
</evidence>
<reference evidence="8 9" key="1">
    <citation type="submission" date="2024-03" db="EMBL/GenBank/DDBJ databases">
        <title>Complete genome sequence of the green alga Chloropicon roscoffensis RCC1871.</title>
        <authorList>
            <person name="Lemieux C."/>
            <person name="Pombert J.-F."/>
            <person name="Otis C."/>
            <person name="Turmel M."/>
        </authorList>
    </citation>
    <scope>NUCLEOTIDE SEQUENCE [LARGE SCALE GENOMIC DNA]</scope>
    <source>
        <strain evidence="8 9">RCC1871</strain>
    </source>
</reference>
<dbReference type="GO" id="GO:0009073">
    <property type="term" value="P:aromatic amino acid family biosynthetic process"/>
    <property type="evidence" value="ECO:0007669"/>
    <property type="project" value="UniProtKB-KW"/>
</dbReference>
<comment type="pathway">
    <text evidence="1 7">Metabolic intermediate biosynthesis; chorismate biosynthesis; chorismate from D-erythrose 4-phosphate and phosphoenolpyruvate: step 1/7.</text>
</comment>
<feature type="binding site" evidence="6">
    <location>
        <position position="484"/>
    </location>
    <ligand>
        <name>Mn(2+)</name>
        <dbReference type="ChEBI" id="CHEBI:29035"/>
    </ligand>
</feature>
<evidence type="ECO:0000256" key="1">
    <source>
        <dbReference type="ARBA" id="ARBA00004688"/>
    </source>
</evidence>
<dbReference type="Gene3D" id="3.20.20.70">
    <property type="entry name" value="Aldolase class I"/>
    <property type="match status" value="1"/>
</dbReference>
<evidence type="ECO:0000313" key="8">
    <source>
        <dbReference type="EMBL" id="WZN65984.1"/>
    </source>
</evidence>
<evidence type="ECO:0000256" key="5">
    <source>
        <dbReference type="ARBA" id="ARBA00047508"/>
    </source>
</evidence>
<keyword evidence="7" id="KW-0809">Transit peptide</keyword>
<protein>
    <recommendedName>
        <fullName evidence="7">Phospho-2-dehydro-3-deoxyheptonate aldolase</fullName>
        <ecNumber evidence="7">2.5.1.54</ecNumber>
    </recommendedName>
</protein>
<keyword evidence="3 7" id="KW-0808">Transferase</keyword>
<evidence type="ECO:0000256" key="2">
    <source>
        <dbReference type="ARBA" id="ARBA00008911"/>
    </source>
</evidence>
<dbReference type="GO" id="GO:0009507">
    <property type="term" value="C:chloroplast"/>
    <property type="evidence" value="ECO:0007669"/>
    <property type="project" value="UniProtKB-SubCell"/>
</dbReference>
<keyword evidence="6" id="KW-0464">Manganese</keyword>
<dbReference type="EMBL" id="CP151513">
    <property type="protein sequence ID" value="WZN65984.1"/>
    <property type="molecule type" value="Genomic_DNA"/>
</dbReference>
<feature type="binding site" evidence="6">
    <location>
        <position position="129"/>
    </location>
    <ligand>
        <name>Mn(2+)</name>
        <dbReference type="ChEBI" id="CHEBI:29035"/>
    </ligand>
</feature>
<dbReference type="Pfam" id="PF01474">
    <property type="entry name" value="DAHP_synth_2"/>
    <property type="match status" value="1"/>
</dbReference>
<keyword evidence="4 7" id="KW-0057">Aromatic amino acid biosynthesis</keyword>
<comment type="cofactor">
    <cofactor evidence="6">
        <name>Mn(2+)</name>
        <dbReference type="ChEBI" id="CHEBI:29035"/>
    </cofactor>
    <cofactor evidence="6">
        <name>Co(2+)</name>
        <dbReference type="ChEBI" id="CHEBI:48828"/>
    </cofactor>
    <cofactor evidence="6">
        <name>Cd(2+)</name>
        <dbReference type="ChEBI" id="CHEBI:48775"/>
    </cofactor>
    <text evidence="6">Binds 1 divalent cation per subunit. The enzyme is active with manganese, cobalt or cadmium ions.</text>
</comment>
<gene>
    <name evidence="8" type="ORF">HKI87_13g75470</name>
</gene>